<keyword evidence="3" id="KW-1185">Reference proteome</keyword>
<protein>
    <submittedName>
        <fullName evidence="2">Uncharacterized protein</fullName>
    </submittedName>
</protein>
<sequence length="82" mass="9130">MPGLCCREQHCPLEGTCPVHTRSREAGAEEDGGMNIIHQQELQLVEEEEEEEEKEKEEEEKEEGLAQAADPGRAEQLPGEDG</sequence>
<feature type="compositionally biased region" description="Acidic residues" evidence="1">
    <location>
        <begin position="44"/>
        <end position="62"/>
    </location>
</feature>
<evidence type="ECO:0000313" key="3">
    <source>
        <dbReference type="Proteomes" id="UP001145742"/>
    </source>
</evidence>
<dbReference type="EMBL" id="WHWB01033258">
    <property type="protein sequence ID" value="KAJ7420993.1"/>
    <property type="molecule type" value="Genomic_DNA"/>
</dbReference>
<reference evidence="2" key="1">
    <citation type="submission" date="2019-10" db="EMBL/GenBank/DDBJ databases">
        <authorList>
            <person name="Soares A.E.R."/>
            <person name="Aleixo A."/>
            <person name="Schneider P."/>
            <person name="Miyaki C.Y."/>
            <person name="Schneider M.P."/>
            <person name="Mello C."/>
            <person name="Vasconcelos A.T.R."/>
        </authorList>
    </citation>
    <scope>NUCLEOTIDE SEQUENCE</scope>
    <source>
        <tissue evidence="2">Muscle</tissue>
    </source>
</reference>
<proteinExistence type="predicted"/>
<comment type="caution">
    <text evidence="2">The sequence shown here is derived from an EMBL/GenBank/DDBJ whole genome shotgun (WGS) entry which is preliminary data.</text>
</comment>
<accession>A0ABQ9DFN8</accession>
<evidence type="ECO:0000256" key="1">
    <source>
        <dbReference type="SAM" id="MobiDB-lite"/>
    </source>
</evidence>
<organism evidence="2 3">
    <name type="scientific">Willisornis vidua</name>
    <name type="common">Xingu scale-backed antbird</name>
    <dbReference type="NCBI Taxonomy" id="1566151"/>
    <lineage>
        <taxon>Eukaryota</taxon>
        <taxon>Metazoa</taxon>
        <taxon>Chordata</taxon>
        <taxon>Craniata</taxon>
        <taxon>Vertebrata</taxon>
        <taxon>Euteleostomi</taxon>
        <taxon>Archelosauria</taxon>
        <taxon>Archosauria</taxon>
        <taxon>Dinosauria</taxon>
        <taxon>Saurischia</taxon>
        <taxon>Theropoda</taxon>
        <taxon>Coelurosauria</taxon>
        <taxon>Aves</taxon>
        <taxon>Neognathae</taxon>
        <taxon>Neoaves</taxon>
        <taxon>Telluraves</taxon>
        <taxon>Australaves</taxon>
        <taxon>Passeriformes</taxon>
        <taxon>Thamnophilidae</taxon>
        <taxon>Willisornis</taxon>
    </lineage>
</organism>
<gene>
    <name evidence="2" type="ORF">WISP_45451</name>
</gene>
<dbReference type="Proteomes" id="UP001145742">
    <property type="component" value="Unassembled WGS sequence"/>
</dbReference>
<name>A0ABQ9DFN8_9PASS</name>
<evidence type="ECO:0000313" key="2">
    <source>
        <dbReference type="EMBL" id="KAJ7420993.1"/>
    </source>
</evidence>
<feature type="region of interest" description="Disordered" evidence="1">
    <location>
        <begin position="43"/>
        <end position="82"/>
    </location>
</feature>